<feature type="transmembrane region" description="Helical" evidence="1">
    <location>
        <begin position="126"/>
        <end position="142"/>
    </location>
</feature>
<reference evidence="2 3" key="1">
    <citation type="submission" date="2014-10" db="EMBL/GenBank/DDBJ databases">
        <title>Genome sequence of Pectobacterium carotovorum M022.</title>
        <authorList>
            <person name="Chan K.-G."/>
            <person name="Tan W.-S."/>
        </authorList>
    </citation>
    <scope>NUCLEOTIDE SEQUENCE [LARGE SCALE GENOMIC DNA]</scope>
    <source>
        <strain evidence="2 3">M022</strain>
    </source>
</reference>
<feature type="transmembrane region" description="Helical" evidence="1">
    <location>
        <begin position="245"/>
        <end position="270"/>
    </location>
</feature>
<keyword evidence="1" id="KW-0472">Membrane</keyword>
<evidence type="ECO:0000256" key="1">
    <source>
        <dbReference type="SAM" id="Phobius"/>
    </source>
</evidence>
<feature type="transmembrane region" description="Helical" evidence="1">
    <location>
        <begin position="291"/>
        <end position="315"/>
    </location>
</feature>
<dbReference type="AlphaFoldDB" id="A0A7V8L6T1"/>
<sequence length="317" mass="36231">MSVEVATAVGLLAIPLSAALGFVAIIIGHAGFNSDKKKKISKSISNINLGSEAINGFSDYWAGYYFKLFGDGFFSKRQLITIPLFTILYSFILFFAWFMYFLIFLNPNKIIPEQIPMPIKLAIHDFYLYGIWYSILLDFISIQLTKMYIKSKGKSNFSFMKSVFYFLLSIFIVYFIFTTIIYQLKLDAADDLYNKFGLYLELRPTLNYEPFESINESLNLIESSTFMVVTSKGILSNYFVPQAVMFYSSFISQISLLLIFLSYLLSRILIKFKILSIDFVKGVGTAKYTAYGFLGLTIISFLFVLMLVVIIYLIVSS</sequence>
<feature type="transmembrane region" description="Helical" evidence="1">
    <location>
        <begin position="84"/>
        <end position="106"/>
    </location>
</feature>
<name>A0A7V8L6T1_9GAMM</name>
<protein>
    <submittedName>
        <fullName evidence="2">Uncharacterized protein</fullName>
    </submittedName>
</protein>
<accession>A0A7V8L6T1</accession>
<dbReference type="RefSeq" id="WP_039345615.1">
    <property type="nucleotide sequence ID" value="NZ_JSXC01000004.1"/>
</dbReference>
<keyword evidence="1" id="KW-1133">Transmembrane helix</keyword>
<keyword evidence="3" id="KW-1185">Reference proteome</keyword>
<feature type="transmembrane region" description="Helical" evidence="1">
    <location>
        <begin position="163"/>
        <end position="184"/>
    </location>
</feature>
<feature type="transmembrane region" description="Helical" evidence="1">
    <location>
        <begin position="6"/>
        <end position="32"/>
    </location>
</feature>
<dbReference type="EMBL" id="JSXC01000004">
    <property type="protein sequence ID" value="KHN55714.1"/>
    <property type="molecule type" value="Genomic_DNA"/>
</dbReference>
<evidence type="ECO:0000313" key="2">
    <source>
        <dbReference type="EMBL" id="KHN55714.1"/>
    </source>
</evidence>
<organism evidence="2 3">
    <name type="scientific">Pectobacterium fontis</name>
    <dbReference type="NCBI Taxonomy" id="2558042"/>
    <lineage>
        <taxon>Bacteria</taxon>
        <taxon>Pseudomonadati</taxon>
        <taxon>Pseudomonadota</taxon>
        <taxon>Gammaproteobacteria</taxon>
        <taxon>Enterobacterales</taxon>
        <taxon>Pectobacteriaceae</taxon>
        <taxon>Pectobacterium</taxon>
    </lineage>
</organism>
<dbReference type="OrthoDB" id="9085760at2"/>
<keyword evidence="1" id="KW-0812">Transmembrane</keyword>
<gene>
    <name evidence="2" type="ORF">OI69_02340</name>
</gene>
<evidence type="ECO:0000313" key="3">
    <source>
        <dbReference type="Proteomes" id="UP000053038"/>
    </source>
</evidence>
<dbReference type="Proteomes" id="UP000053038">
    <property type="component" value="Unassembled WGS sequence"/>
</dbReference>
<comment type="caution">
    <text evidence="2">The sequence shown here is derived from an EMBL/GenBank/DDBJ whole genome shotgun (WGS) entry which is preliminary data.</text>
</comment>
<proteinExistence type="predicted"/>